<evidence type="ECO:0000256" key="1">
    <source>
        <dbReference type="SAM" id="MobiDB-lite"/>
    </source>
</evidence>
<evidence type="ECO:0000313" key="2">
    <source>
        <dbReference type="EMBL" id="TWI54930.1"/>
    </source>
</evidence>
<name>A0A562QFH8_9PSED</name>
<proteinExistence type="predicted"/>
<sequence>MKTVPLSATAFTLVQRAFFSRRFQRALSLLLQSVQTAGSLRYLPLGPQDLNNRHLRMPSSHRSKPVGSFHR</sequence>
<keyword evidence="3" id="KW-1185">Reference proteome</keyword>
<feature type="region of interest" description="Disordered" evidence="1">
    <location>
        <begin position="51"/>
        <end position="71"/>
    </location>
</feature>
<dbReference type="AlphaFoldDB" id="A0A562QFH8"/>
<organism evidence="2 3">
    <name type="scientific">Pseudomonas duriflava</name>
    <dbReference type="NCBI Taxonomy" id="459528"/>
    <lineage>
        <taxon>Bacteria</taxon>
        <taxon>Pseudomonadati</taxon>
        <taxon>Pseudomonadota</taxon>
        <taxon>Gammaproteobacteria</taxon>
        <taxon>Pseudomonadales</taxon>
        <taxon>Pseudomonadaceae</taxon>
        <taxon>Pseudomonas</taxon>
    </lineage>
</organism>
<feature type="compositionally biased region" description="Basic residues" evidence="1">
    <location>
        <begin position="53"/>
        <end position="71"/>
    </location>
</feature>
<gene>
    <name evidence="2" type="ORF">IQ22_01835</name>
</gene>
<reference evidence="2 3" key="1">
    <citation type="journal article" date="2015" name="Stand. Genomic Sci.">
        <title>Genomic Encyclopedia of Bacterial and Archaeal Type Strains, Phase III: the genomes of soil and plant-associated and newly described type strains.</title>
        <authorList>
            <person name="Whitman W.B."/>
            <person name="Woyke T."/>
            <person name="Klenk H.P."/>
            <person name="Zhou Y."/>
            <person name="Lilburn T.G."/>
            <person name="Beck B.J."/>
            <person name="De Vos P."/>
            <person name="Vandamme P."/>
            <person name="Eisen J.A."/>
            <person name="Garrity G."/>
            <person name="Hugenholtz P."/>
            <person name="Kyrpides N.C."/>
        </authorList>
    </citation>
    <scope>NUCLEOTIDE SEQUENCE [LARGE SCALE GENOMIC DNA]</scope>
    <source>
        <strain evidence="2 3">CGMCC 1.6858</strain>
    </source>
</reference>
<evidence type="ECO:0000313" key="3">
    <source>
        <dbReference type="Proteomes" id="UP000316905"/>
    </source>
</evidence>
<accession>A0A562QFH8</accession>
<comment type="caution">
    <text evidence="2">The sequence shown here is derived from an EMBL/GenBank/DDBJ whole genome shotgun (WGS) entry which is preliminary data.</text>
</comment>
<dbReference type="EMBL" id="VLKY01000005">
    <property type="protein sequence ID" value="TWI54930.1"/>
    <property type="molecule type" value="Genomic_DNA"/>
</dbReference>
<dbReference type="Proteomes" id="UP000316905">
    <property type="component" value="Unassembled WGS sequence"/>
</dbReference>
<protein>
    <submittedName>
        <fullName evidence="2">Uncharacterized protein</fullName>
    </submittedName>
</protein>
<dbReference type="RefSeq" id="WP_145140864.1">
    <property type="nucleotide sequence ID" value="NZ_VLKY01000005.1"/>
</dbReference>